<dbReference type="EMBL" id="JANVFS010000011">
    <property type="protein sequence ID" value="KAJ4484776.1"/>
    <property type="molecule type" value="Genomic_DNA"/>
</dbReference>
<dbReference type="SUPFAM" id="SSF51735">
    <property type="entry name" value="NAD(P)-binding Rossmann-fold domains"/>
    <property type="match status" value="1"/>
</dbReference>
<dbReference type="InterPro" id="IPR036291">
    <property type="entry name" value="NAD(P)-bd_dom_sf"/>
</dbReference>
<reference evidence="1" key="2">
    <citation type="journal article" date="2023" name="Proc. Natl. Acad. Sci. U.S.A.">
        <title>A global phylogenomic analysis of the shiitake genus Lentinula.</title>
        <authorList>
            <person name="Sierra-Patev S."/>
            <person name="Min B."/>
            <person name="Naranjo-Ortiz M."/>
            <person name="Looney B."/>
            <person name="Konkel Z."/>
            <person name="Slot J.C."/>
            <person name="Sakamoto Y."/>
            <person name="Steenwyk J.L."/>
            <person name="Rokas A."/>
            <person name="Carro J."/>
            <person name="Camarero S."/>
            <person name="Ferreira P."/>
            <person name="Molpeceres G."/>
            <person name="Ruiz-Duenas F.J."/>
            <person name="Serrano A."/>
            <person name="Henrissat B."/>
            <person name="Drula E."/>
            <person name="Hughes K.W."/>
            <person name="Mata J.L."/>
            <person name="Ishikawa N.K."/>
            <person name="Vargas-Isla R."/>
            <person name="Ushijima S."/>
            <person name="Smith C.A."/>
            <person name="Donoghue J."/>
            <person name="Ahrendt S."/>
            <person name="Andreopoulos W."/>
            <person name="He G."/>
            <person name="LaButti K."/>
            <person name="Lipzen A."/>
            <person name="Ng V."/>
            <person name="Riley R."/>
            <person name="Sandor L."/>
            <person name="Barry K."/>
            <person name="Martinez A.T."/>
            <person name="Xiao Y."/>
            <person name="Gibbons J.G."/>
            <person name="Terashima K."/>
            <person name="Grigoriev I.V."/>
            <person name="Hibbett D."/>
        </authorList>
    </citation>
    <scope>NUCLEOTIDE SEQUENCE</scope>
    <source>
        <strain evidence="1">Sp2 HRB7682 ss15</strain>
    </source>
</reference>
<sequence length="86" mass="8792">MALVQDRVVVITGASRGIGRSCAQEFAKHGATGFLLHYYGDAATSGNNNLSTSPHAWGTDILIADIAAAPSIVVFSSYGSACASCT</sequence>
<evidence type="ECO:0000313" key="1">
    <source>
        <dbReference type="EMBL" id="KAJ4484776.1"/>
    </source>
</evidence>
<accession>A0A9W9AM17</accession>
<dbReference type="AlphaFoldDB" id="A0A9W9AM17"/>
<proteinExistence type="predicted"/>
<name>A0A9W9AM17_9AGAR</name>
<comment type="caution">
    <text evidence="1">The sequence shown here is derived from an EMBL/GenBank/DDBJ whole genome shotgun (WGS) entry which is preliminary data.</text>
</comment>
<organism evidence="1 2">
    <name type="scientific">Lentinula lateritia</name>
    <dbReference type="NCBI Taxonomy" id="40482"/>
    <lineage>
        <taxon>Eukaryota</taxon>
        <taxon>Fungi</taxon>
        <taxon>Dikarya</taxon>
        <taxon>Basidiomycota</taxon>
        <taxon>Agaricomycotina</taxon>
        <taxon>Agaricomycetes</taxon>
        <taxon>Agaricomycetidae</taxon>
        <taxon>Agaricales</taxon>
        <taxon>Marasmiineae</taxon>
        <taxon>Omphalotaceae</taxon>
        <taxon>Lentinula</taxon>
    </lineage>
</organism>
<protein>
    <recommendedName>
        <fullName evidence="3">NAD(P)-binding protein</fullName>
    </recommendedName>
</protein>
<dbReference type="Gene3D" id="3.40.50.720">
    <property type="entry name" value="NAD(P)-binding Rossmann-like Domain"/>
    <property type="match status" value="1"/>
</dbReference>
<gene>
    <name evidence="1" type="ORF">C8J55DRAFT_508968</name>
</gene>
<dbReference type="Proteomes" id="UP001150238">
    <property type="component" value="Unassembled WGS sequence"/>
</dbReference>
<dbReference type="Pfam" id="PF00106">
    <property type="entry name" value="adh_short"/>
    <property type="match status" value="1"/>
</dbReference>
<evidence type="ECO:0008006" key="3">
    <source>
        <dbReference type="Google" id="ProtNLM"/>
    </source>
</evidence>
<dbReference type="InterPro" id="IPR002347">
    <property type="entry name" value="SDR_fam"/>
</dbReference>
<evidence type="ECO:0000313" key="2">
    <source>
        <dbReference type="Proteomes" id="UP001150238"/>
    </source>
</evidence>
<reference evidence="1" key="1">
    <citation type="submission" date="2022-08" db="EMBL/GenBank/DDBJ databases">
        <authorList>
            <consortium name="DOE Joint Genome Institute"/>
            <person name="Min B."/>
            <person name="Riley R."/>
            <person name="Sierra-Patev S."/>
            <person name="Naranjo-Ortiz M."/>
            <person name="Looney B."/>
            <person name="Konkel Z."/>
            <person name="Slot J.C."/>
            <person name="Sakamoto Y."/>
            <person name="Steenwyk J.L."/>
            <person name="Rokas A."/>
            <person name="Carro J."/>
            <person name="Camarero S."/>
            <person name="Ferreira P."/>
            <person name="Molpeceres G."/>
            <person name="Ruiz-Duenas F.J."/>
            <person name="Serrano A."/>
            <person name="Henrissat B."/>
            <person name="Drula E."/>
            <person name="Hughes K.W."/>
            <person name="Mata J.L."/>
            <person name="Ishikawa N.K."/>
            <person name="Vargas-Isla R."/>
            <person name="Ushijima S."/>
            <person name="Smith C.A."/>
            <person name="Ahrendt S."/>
            <person name="Andreopoulos W."/>
            <person name="He G."/>
            <person name="Labutti K."/>
            <person name="Lipzen A."/>
            <person name="Ng V."/>
            <person name="Sandor L."/>
            <person name="Barry K."/>
            <person name="Martinez A.T."/>
            <person name="Xiao Y."/>
            <person name="Gibbons J.G."/>
            <person name="Terashima K."/>
            <person name="Hibbett D.S."/>
            <person name="Grigoriev I.V."/>
        </authorList>
    </citation>
    <scope>NUCLEOTIDE SEQUENCE</scope>
    <source>
        <strain evidence="1">Sp2 HRB7682 ss15</strain>
    </source>
</reference>